<reference evidence="5 6" key="1">
    <citation type="submission" date="2018-05" db="EMBL/GenBank/DDBJ databases">
        <title>Brachybacterium sp. M1HQ-2T, whole genome shotgun sequence.</title>
        <authorList>
            <person name="Tuo L."/>
        </authorList>
    </citation>
    <scope>NUCLEOTIDE SEQUENCE [LARGE SCALE GENOMIC DNA]</scope>
    <source>
        <strain evidence="5 6">M1HQ-2</strain>
    </source>
</reference>
<dbReference type="InterPro" id="IPR036390">
    <property type="entry name" value="WH_DNA-bd_sf"/>
</dbReference>
<dbReference type="GO" id="GO:0016874">
    <property type="term" value="F:ligase activity"/>
    <property type="evidence" value="ECO:0007669"/>
    <property type="project" value="UniProtKB-KW"/>
</dbReference>
<evidence type="ECO:0000313" key="5">
    <source>
        <dbReference type="EMBL" id="PWH07353.1"/>
    </source>
</evidence>
<sequence>MAGVRARSNGALEALVMRALWQADQALGARAILTTFEDPIPAYTTILTVLSRLEEKGMVEREALSPRKVRFRPRISSAEAHARDMVESLEEAEDRRGALLAFADTLSSEDMELMRGAIAARRVRGGSS</sequence>
<dbReference type="SUPFAM" id="SSF46785">
    <property type="entry name" value="Winged helix' DNA-binding domain"/>
    <property type="match status" value="1"/>
</dbReference>
<evidence type="ECO:0000256" key="2">
    <source>
        <dbReference type="ARBA" id="ARBA00023015"/>
    </source>
</evidence>
<dbReference type="InterPro" id="IPR005650">
    <property type="entry name" value="BlaI_family"/>
</dbReference>
<dbReference type="EMBL" id="QFKX01000001">
    <property type="protein sequence ID" value="PWH07353.1"/>
    <property type="molecule type" value="Genomic_DNA"/>
</dbReference>
<evidence type="ECO:0000256" key="1">
    <source>
        <dbReference type="ARBA" id="ARBA00011046"/>
    </source>
</evidence>
<keyword evidence="2" id="KW-0805">Transcription regulation</keyword>
<protein>
    <submittedName>
        <fullName evidence="5">2'-5' RNA ligase</fullName>
    </submittedName>
</protein>
<evidence type="ECO:0000313" key="6">
    <source>
        <dbReference type="Proteomes" id="UP000245590"/>
    </source>
</evidence>
<dbReference type="Pfam" id="PF03965">
    <property type="entry name" value="Penicillinase_R"/>
    <property type="match status" value="1"/>
</dbReference>
<keyword evidence="6" id="KW-1185">Reference proteome</keyword>
<dbReference type="Gene3D" id="1.10.10.10">
    <property type="entry name" value="Winged helix-like DNA-binding domain superfamily/Winged helix DNA-binding domain"/>
    <property type="match status" value="1"/>
</dbReference>
<accession>A0A2U2RNA8</accession>
<gene>
    <name evidence="5" type="ORF">DEO23_01515</name>
</gene>
<dbReference type="GO" id="GO:0045892">
    <property type="term" value="P:negative regulation of DNA-templated transcription"/>
    <property type="evidence" value="ECO:0007669"/>
    <property type="project" value="InterPro"/>
</dbReference>
<dbReference type="RefSeq" id="WP_109274237.1">
    <property type="nucleotide sequence ID" value="NZ_QFKX01000001.1"/>
</dbReference>
<comment type="similarity">
    <text evidence="1">Belongs to the BlaI transcriptional regulatory family.</text>
</comment>
<dbReference type="Proteomes" id="UP000245590">
    <property type="component" value="Unassembled WGS sequence"/>
</dbReference>
<comment type="caution">
    <text evidence="5">The sequence shown here is derived from an EMBL/GenBank/DDBJ whole genome shotgun (WGS) entry which is preliminary data.</text>
</comment>
<dbReference type="InterPro" id="IPR036388">
    <property type="entry name" value="WH-like_DNA-bd_sf"/>
</dbReference>
<dbReference type="OrthoDB" id="9813987at2"/>
<organism evidence="5 6">
    <name type="scientific">Brachybacterium endophyticum</name>
    <dbReference type="NCBI Taxonomy" id="2182385"/>
    <lineage>
        <taxon>Bacteria</taxon>
        <taxon>Bacillati</taxon>
        <taxon>Actinomycetota</taxon>
        <taxon>Actinomycetes</taxon>
        <taxon>Micrococcales</taxon>
        <taxon>Dermabacteraceae</taxon>
        <taxon>Brachybacterium</taxon>
    </lineage>
</organism>
<evidence type="ECO:0000256" key="3">
    <source>
        <dbReference type="ARBA" id="ARBA00023125"/>
    </source>
</evidence>
<keyword evidence="4" id="KW-0804">Transcription</keyword>
<keyword evidence="5" id="KW-0436">Ligase</keyword>
<name>A0A2U2RNA8_9MICO</name>
<dbReference type="GO" id="GO:0003677">
    <property type="term" value="F:DNA binding"/>
    <property type="evidence" value="ECO:0007669"/>
    <property type="project" value="UniProtKB-KW"/>
</dbReference>
<dbReference type="AlphaFoldDB" id="A0A2U2RNA8"/>
<keyword evidence="3" id="KW-0238">DNA-binding</keyword>
<proteinExistence type="inferred from homology"/>
<evidence type="ECO:0000256" key="4">
    <source>
        <dbReference type="ARBA" id="ARBA00023163"/>
    </source>
</evidence>